<feature type="compositionally biased region" description="Polar residues" evidence="1">
    <location>
        <begin position="108"/>
        <end position="119"/>
    </location>
</feature>
<comment type="caution">
    <text evidence="2">The sequence shown here is derived from an EMBL/GenBank/DDBJ whole genome shotgun (WGS) entry which is preliminary data.</text>
</comment>
<accession>A0A8S0VYH5</accession>
<protein>
    <submittedName>
        <fullName evidence="2">Uncharacterized protein</fullName>
    </submittedName>
</protein>
<feature type="compositionally biased region" description="Polar residues" evidence="1">
    <location>
        <begin position="13"/>
        <end position="23"/>
    </location>
</feature>
<gene>
    <name evidence="2" type="ORF">AAE3_LOCUS9151</name>
</gene>
<feature type="compositionally biased region" description="Pro residues" evidence="1">
    <location>
        <begin position="149"/>
        <end position="164"/>
    </location>
</feature>
<evidence type="ECO:0000313" key="3">
    <source>
        <dbReference type="Proteomes" id="UP000467700"/>
    </source>
</evidence>
<evidence type="ECO:0000256" key="1">
    <source>
        <dbReference type="SAM" id="MobiDB-lite"/>
    </source>
</evidence>
<feature type="region of interest" description="Disordered" evidence="1">
    <location>
        <begin position="1"/>
        <end position="129"/>
    </location>
</feature>
<proteinExistence type="predicted"/>
<reference evidence="2 3" key="1">
    <citation type="submission" date="2020-01" db="EMBL/GenBank/DDBJ databases">
        <authorList>
            <person name="Gupta K D."/>
        </authorList>
    </citation>
    <scope>NUCLEOTIDE SEQUENCE [LARGE SCALE GENOMIC DNA]</scope>
</reference>
<dbReference type="Proteomes" id="UP000467700">
    <property type="component" value="Unassembled WGS sequence"/>
</dbReference>
<feature type="region of interest" description="Disordered" evidence="1">
    <location>
        <begin position="148"/>
        <end position="192"/>
    </location>
</feature>
<keyword evidence="3" id="KW-1185">Reference proteome</keyword>
<feature type="compositionally biased region" description="Pro residues" evidence="1">
    <location>
        <begin position="32"/>
        <end position="67"/>
    </location>
</feature>
<dbReference type="EMBL" id="CACVBS010000057">
    <property type="protein sequence ID" value="CAA7266934.1"/>
    <property type="molecule type" value="Genomic_DNA"/>
</dbReference>
<dbReference type="OrthoDB" id="10589584at2759"/>
<evidence type="ECO:0000313" key="2">
    <source>
        <dbReference type="EMBL" id="CAA7266934.1"/>
    </source>
</evidence>
<dbReference type="AlphaFoldDB" id="A0A8S0VYH5"/>
<name>A0A8S0VYH5_CYCAE</name>
<sequence>MERLSKPEDQEKSQPQTTTTCTDGNDLRVPMPATPTLPSTPAPTSAPTPAPPTPTPERAPTPAPAPTPAQEEPVAAAIPEPSTPAPSSEPMSTPRTPPASHPYRNSRRASTFRITSPRSSHYPMDWQPRPFVQRTPEQIRLATSAFPLPQTPAPVVEPPHPPAQKPARKRRSSKSKKSRKEEECPPTMPSMVEHCRGENVVSLGVEEGIRQMTSSSSSLRVFIERVATDVKKAAVDAVNYTALGAVDSLKQDGLTLALTIAKEKFMA</sequence>
<organism evidence="2 3">
    <name type="scientific">Cyclocybe aegerita</name>
    <name type="common">Black poplar mushroom</name>
    <name type="synonym">Agrocybe aegerita</name>
    <dbReference type="NCBI Taxonomy" id="1973307"/>
    <lineage>
        <taxon>Eukaryota</taxon>
        <taxon>Fungi</taxon>
        <taxon>Dikarya</taxon>
        <taxon>Basidiomycota</taxon>
        <taxon>Agaricomycotina</taxon>
        <taxon>Agaricomycetes</taxon>
        <taxon>Agaricomycetidae</taxon>
        <taxon>Agaricales</taxon>
        <taxon>Agaricineae</taxon>
        <taxon>Bolbitiaceae</taxon>
        <taxon>Cyclocybe</taxon>
    </lineage>
</organism>
<feature type="compositionally biased region" description="Basic and acidic residues" evidence="1">
    <location>
        <begin position="1"/>
        <end position="12"/>
    </location>
</feature>
<feature type="compositionally biased region" description="Low complexity" evidence="1">
    <location>
        <begin position="68"/>
        <end position="94"/>
    </location>
</feature>
<feature type="compositionally biased region" description="Basic residues" evidence="1">
    <location>
        <begin position="166"/>
        <end position="178"/>
    </location>
</feature>